<dbReference type="InterPro" id="IPR029033">
    <property type="entry name" value="His_PPase_superfam"/>
</dbReference>
<protein>
    <submittedName>
        <fullName evidence="1">Histidine phosphatase family protein</fullName>
    </submittedName>
</protein>
<dbReference type="SUPFAM" id="SSF53254">
    <property type="entry name" value="Phosphoglycerate mutase-like"/>
    <property type="match status" value="1"/>
</dbReference>
<dbReference type="InterPro" id="IPR013078">
    <property type="entry name" value="His_Pase_superF_clade-1"/>
</dbReference>
<dbReference type="Gene3D" id="3.40.50.1240">
    <property type="entry name" value="Phosphoglycerate mutase-like"/>
    <property type="match status" value="1"/>
</dbReference>
<reference evidence="1 2" key="1">
    <citation type="submission" date="2021-03" db="EMBL/GenBank/DDBJ databases">
        <title>Tianweitania aestuarii sp. nov., isolated from a tidal flat.</title>
        <authorList>
            <person name="Park S."/>
            <person name="Yoon J.-H."/>
        </authorList>
    </citation>
    <scope>NUCLEOTIDE SEQUENCE [LARGE SCALE GENOMIC DNA]</scope>
    <source>
        <strain evidence="1 2">BSSL-BM11</strain>
    </source>
</reference>
<dbReference type="Proteomes" id="UP001297272">
    <property type="component" value="Unassembled WGS sequence"/>
</dbReference>
<proteinExistence type="predicted"/>
<dbReference type="InterPro" id="IPR050275">
    <property type="entry name" value="PGM_Phosphatase"/>
</dbReference>
<gene>
    <name evidence="1" type="ORF">JYU29_14390</name>
</gene>
<dbReference type="PANTHER" id="PTHR48100">
    <property type="entry name" value="BROAD-SPECIFICITY PHOSPHATASE YOR283W-RELATED"/>
    <property type="match status" value="1"/>
</dbReference>
<sequence>MTTTIYLVRHAAHDNVGGFLAGRTPGIRLGLEGRAQADRLGQRMRREPFAAVLSSPRERTQETAFAIASASGMVVETDERLDEIDFGDAWTGKTWEALNGDPTWNHWNAERAVARTAGGESMGEVQLRAVAALSDAAGRHADGAVVLVTHADVIKAIICHVLDLPLGHVHRFDINPASITPVVWGDWGAKLLWLNETVS</sequence>
<dbReference type="EMBL" id="JAFMNX010000003">
    <property type="protein sequence ID" value="MBS9721876.1"/>
    <property type="molecule type" value="Genomic_DNA"/>
</dbReference>
<dbReference type="SMART" id="SM00855">
    <property type="entry name" value="PGAM"/>
    <property type="match status" value="1"/>
</dbReference>
<dbReference type="CDD" id="cd07067">
    <property type="entry name" value="HP_PGM_like"/>
    <property type="match status" value="1"/>
</dbReference>
<accession>A0ABS5S018</accession>
<evidence type="ECO:0000313" key="2">
    <source>
        <dbReference type="Proteomes" id="UP001297272"/>
    </source>
</evidence>
<dbReference type="Pfam" id="PF00300">
    <property type="entry name" value="His_Phos_1"/>
    <property type="match status" value="1"/>
</dbReference>
<dbReference type="PANTHER" id="PTHR48100:SF2">
    <property type="entry name" value="CONSERVED PROTEIN"/>
    <property type="match status" value="1"/>
</dbReference>
<keyword evidence="2" id="KW-1185">Reference proteome</keyword>
<evidence type="ECO:0000313" key="1">
    <source>
        <dbReference type="EMBL" id="MBS9721876.1"/>
    </source>
</evidence>
<comment type="caution">
    <text evidence="1">The sequence shown here is derived from an EMBL/GenBank/DDBJ whole genome shotgun (WGS) entry which is preliminary data.</text>
</comment>
<dbReference type="RefSeq" id="WP_213985485.1">
    <property type="nucleotide sequence ID" value="NZ_JAFMNX010000003.1"/>
</dbReference>
<name>A0ABS5S018_9HYPH</name>
<organism evidence="1 2">
    <name type="scientific">Tianweitania aestuarii</name>
    <dbReference type="NCBI Taxonomy" id="2814886"/>
    <lineage>
        <taxon>Bacteria</taxon>
        <taxon>Pseudomonadati</taxon>
        <taxon>Pseudomonadota</taxon>
        <taxon>Alphaproteobacteria</taxon>
        <taxon>Hyphomicrobiales</taxon>
        <taxon>Phyllobacteriaceae</taxon>
        <taxon>Tianweitania</taxon>
    </lineage>
</organism>